<proteinExistence type="predicted"/>
<keyword evidence="2" id="KW-1185">Reference proteome</keyword>
<dbReference type="EMBL" id="JADKPO010000001">
    <property type="protein sequence ID" value="MBF4766321.1"/>
    <property type="molecule type" value="Genomic_DNA"/>
</dbReference>
<organism evidence="1 2">
    <name type="scientific">Nocardioides agariphilus</name>
    <dbReference type="NCBI Taxonomy" id="433664"/>
    <lineage>
        <taxon>Bacteria</taxon>
        <taxon>Bacillati</taxon>
        <taxon>Actinomycetota</taxon>
        <taxon>Actinomycetes</taxon>
        <taxon>Propionibacteriales</taxon>
        <taxon>Nocardioidaceae</taxon>
        <taxon>Nocardioides</taxon>
    </lineage>
</organism>
<gene>
    <name evidence="1" type="ORF">ISU10_00910</name>
</gene>
<protein>
    <recommendedName>
        <fullName evidence="3">Bacteriocin biosynthesis cyclodehydratase domain-containing protein</fullName>
    </recommendedName>
</protein>
<evidence type="ECO:0008006" key="3">
    <source>
        <dbReference type="Google" id="ProtNLM"/>
    </source>
</evidence>
<comment type="caution">
    <text evidence="1">The sequence shown here is derived from an EMBL/GenBank/DDBJ whole genome shotgun (WGS) entry which is preliminary data.</text>
</comment>
<dbReference type="Gene3D" id="3.40.50.720">
    <property type="entry name" value="NAD(P)-binding Rossmann-like Domain"/>
    <property type="match status" value="1"/>
</dbReference>
<accession>A0A930VIN3</accession>
<evidence type="ECO:0000313" key="1">
    <source>
        <dbReference type="EMBL" id="MBF4766321.1"/>
    </source>
</evidence>
<name>A0A930VIN3_9ACTN</name>
<dbReference type="Proteomes" id="UP000660668">
    <property type="component" value="Unassembled WGS sequence"/>
</dbReference>
<sequence>MSTEHPHPTPSRPVLRPGLSVYRRDDTHLQVGLDHPVLVLPDSDGIRGLLRDLEIGEGLGLLSPDAGVALATLLDADLVVDRTEVLAARDDRSGRELAALAAHGPHASARVKARATCQVALHSPEPWRTVAAERLTTAGIPLARAEEPGTVTLVVSTGEPPRSLLDGFTREDRPHLVLTLYADRARLGPFVAPGATACLRCLDAHLGESDPRRAVVLQQLEHRVAPTPCDSLLGQAAVALAVRELMSYAEGDRPATWSATLTLSAALGEPVRTWPRHPHCGCSWG</sequence>
<dbReference type="RefSeq" id="WP_194694461.1">
    <property type="nucleotide sequence ID" value="NZ_JADKPO010000001.1"/>
</dbReference>
<evidence type="ECO:0000313" key="2">
    <source>
        <dbReference type="Proteomes" id="UP000660668"/>
    </source>
</evidence>
<reference evidence="1" key="1">
    <citation type="submission" date="2020-11" db="EMBL/GenBank/DDBJ databases">
        <title>Nocardioides cynanchi sp. nov., isolated from soil of rhizosphere of Cynanchum wilfordii.</title>
        <authorList>
            <person name="Lee J.-S."/>
            <person name="Suh M.K."/>
            <person name="Kim J.-S."/>
        </authorList>
    </citation>
    <scope>NUCLEOTIDE SEQUENCE</scope>
    <source>
        <strain evidence="1">KCTC 19276</strain>
    </source>
</reference>
<dbReference type="AlphaFoldDB" id="A0A930VIN3"/>